<evidence type="ECO:0000256" key="5">
    <source>
        <dbReference type="SAM" id="Phobius"/>
    </source>
</evidence>
<keyword evidence="3 5" id="KW-1133">Transmembrane helix</keyword>
<evidence type="ECO:0000256" key="2">
    <source>
        <dbReference type="ARBA" id="ARBA00022692"/>
    </source>
</evidence>
<evidence type="ECO:0000256" key="1">
    <source>
        <dbReference type="ARBA" id="ARBA00004141"/>
    </source>
</evidence>
<feature type="transmembrane region" description="Helical" evidence="5">
    <location>
        <begin position="207"/>
        <end position="227"/>
    </location>
</feature>
<protein>
    <submittedName>
        <fullName evidence="6">TIGR00659 family protein</fullName>
    </submittedName>
</protein>
<keyword evidence="2 5" id="KW-0812">Transmembrane</keyword>
<dbReference type="EMBL" id="FNHB01000005">
    <property type="protein sequence ID" value="SDM52712.1"/>
    <property type="molecule type" value="Genomic_DNA"/>
</dbReference>
<organism evidence="6 7">
    <name type="scientific">Dendrosporobacter quercicolus</name>
    <dbReference type="NCBI Taxonomy" id="146817"/>
    <lineage>
        <taxon>Bacteria</taxon>
        <taxon>Bacillati</taxon>
        <taxon>Bacillota</taxon>
        <taxon>Negativicutes</taxon>
        <taxon>Selenomonadales</taxon>
        <taxon>Sporomusaceae</taxon>
        <taxon>Dendrosporobacter</taxon>
    </lineage>
</organism>
<reference evidence="6 7" key="1">
    <citation type="submission" date="2016-10" db="EMBL/GenBank/DDBJ databases">
        <authorList>
            <person name="de Groot N.N."/>
        </authorList>
    </citation>
    <scope>NUCLEOTIDE SEQUENCE [LARGE SCALE GENOMIC DNA]</scope>
    <source>
        <strain evidence="6 7">DSM 1736</strain>
    </source>
</reference>
<evidence type="ECO:0000256" key="3">
    <source>
        <dbReference type="ARBA" id="ARBA00022989"/>
    </source>
</evidence>
<dbReference type="InterPro" id="IPR007300">
    <property type="entry name" value="CidB/LrgB"/>
</dbReference>
<feature type="transmembrane region" description="Helical" evidence="5">
    <location>
        <begin position="62"/>
        <end position="79"/>
    </location>
</feature>
<feature type="transmembrane region" description="Helical" evidence="5">
    <location>
        <begin position="6"/>
        <end position="24"/>
    </location>
</feature>
<dbReference type="STRING" id="146817.SAMN04488502_105132"/>
<name>A0A1G9TYE9_9FIRM</name>
<dbReference type="Proteomes" id="UP000214880">
    <property type="component" value="Unassembled WGS sequence"/>
</dbReference>
<keyword evidence="7" id="KW-1185">Reference proteome</keyword>
<feature type="transmembrane region" description="Helical" evidence="5">
    <location>
        <begin position="91"/>
        <end position="111"/>
    </location>
</feature>
<dbReference type="PANTHER" id="PTHR30249">
    <property type="entry name" value="PUTATIVE SEROTONIN TRANSPORTER"/>
    <property type="match status" value="1"/>
</dbReference>
<gene>
    <name evidence="6" type="ORF">SAMN04488502_105132</name>
</gene>
<sequence length="228" mass="23339">MHQLTTAFTIMITIAAYFIGRQVFVRFHHPLANVVLVSTALVISVLLAAGIPHADYVPGMEIMTYLLGPATVALAVPVYKNRLLLKKYAGPIVAGVVSGSLLSITTAMLIVKLGGLNATVIASIAPKSATIPFAVEVAGMTGGDPSLAAAFVVATGTFGSIFGLTLLTGLKISNPAIRGLAMGTVSHGQGVAMALTEGEQQGSMAGVAMALTGIFTAIAAPFLIPFFL</sequence>
<dbReference type="AlphaFoldDB" id="A0A1G9TYE9"/>
<accession>A0A1G9TYE9</accession>
<proteinExistence type="predicted"/>
<feature type="transmembrane region" description="Helical" evidence="5">
    <location>
        <begin position="31"/>
        <end position="50"/>
    </location>
</feature>
<dbReference type="OrthoDB" id="9811701at2"/>
<dbReference type="GO" id="GO:0016020">
    <property type="term" value="C:membrane"/>
    <property type="evidence" value="ECO:0007669"/>
    <property type="project" value="UniProtKB-SubCell"/>
</dbReference>
<evidence type="ECO:0000313" key="7">
    <source>
        <dbReference type="Proteomes" id="UP000214880"/>
    </source>
</evidence>
<feature type="transmembrane region" description="Helical" evidence="5">
    <location>
        <begin position="147"/>
        <end position="170"/>
    </location>
</feature>
<evidence type="ECO:0000313" key="6">
    <source>
        <dbReference type="EMBL" id="SDM52712.1"/>
    </source>
</evidence>
<dbReference type="RefSeq" id="WP_092073003.1">
    <property type="nucleotide sequence ID" value="NZ_FNHB01000005.1"/>
</dbReference>
<dbReference type="PANTHER" id="PTHR30249:SF0">
    <property type="entry name" value="PLASTIDAL GLYCOLATE_GLYCERATE TRANSLOCATOR 1, CHLOROPLASTIC"/>
    <property type="match status" value="1"/>
</dbReference>
<keyword evidence="4 5" id="KW-0472">Membrane</keyword>
<evidence type="ECO:0000256" key="4">
    <source>
        <dbReference type="ARBA" id="ARBA00023136"/>
    </source>
</evidence>
<dbReference type="Pfam" id="PF04172">
    <property type="entry name" value="LrgB"/>
    <property type="match status" value="1"/>
</dbReference>
<comment type="subcellular location">
    <subcellularLocation>
        <location evidence="1">Membrane</location>
        <topology evidence="1">Multi-pass membrane protein</topology>
    </subcellularLocation>
</comment>